<gene>
    <name evidence="1" type="ORF">HMPREF0766_14242</name>
</gene>
<dbReference type="EMBL" id="ACHA02000012">
    <property type="protein sequence ID" value="EFK57039.1"/>
    <property type="molecule type" value="Genomic_DNA"/>
</dbReference>
<dbReference type="RefSeq" id="WP_002996271.1">
    <property type="nucleotide sequence ID" value="NZ_GL379770.1"/>
</dbReference>
<protein>
    <submittedName>
        <fullName evidence="1">Uncharacterized protein</fullName>
    </submittedName>
</protein>
<sequence>MFGNQQNDKIRIIKANTGEISTEIKARVDSRNNIIYIYFQHLPVNWYVEDGDYLERDLPGDRIEKFTIKNNGYQPAGKISPERYECIVTKGDTFDREAYSFITYNLHGDNSRVYNNSVDNSSNIISSDNGSEVFILLNKIIDEQLSSNSVLLNLVKDMEQSHKDKSFVSLETYQKFIAQAANHMTLFSPFIPALTEMLK</sequence>
<reference evidence="1" key="1">
    <citation type="submission" date="2010-07" db="EMBL/GenBank/DDBJ databases">
        <authorList>
            <person name="Muzny D."/>
            <person name="Qin X."/>
            <person name="Buhay C."/>
            <person name="Dugan-Rocha S."/>
            <person name="Ding Y."/>
            <person name="Chen G."/>
            <person name="Hawes A."/>
            <person name="Holder M."/>
            <person name="Jhangiani S."/>
            <person name="Johnson A."/>
            <person name="Khan Z."/>
            <person name="Li Z."/>
            <person name="Liu W."/>
            <person name="Liu X."/>
            <person name="Perez L."/>
            <person name="Shen H."/>
            <person name="Wang Q."/>
            <person name="Watt J."/>
            <person name="Xi L."/>
            <person name="Xin Y."/>
            <person name="Zhou J."/>
            <person name="Deng J."/>
            <person name="Jiang H."/>
            <person name="Liu Y."/>
            <person name="Qu J."/>
            <person name="Song X.-Z."/>
            <person name="Zhang L."/>
            <person name="Villasana D."/>
            <person name="Johnson A."/>
            <person name="Liu J."/>
            <person name="Liyanage D."/>
            <person name="Lorensuhewa L."/>
            <person name="Robinson T."/>
            <person name="Song A."/>
            <person name="Song B.-B."/>
            <person name="Dinh H."/>
            <person name="Thornton R."/>
            <person name="Coyle M."/>
            <person name="Francisco L."/>
            <person name="Jackson L."/>
            <person name="Javaid M."/>
            <person name="Korchina V."/>
            <person name="Kovar C."/>
            <person name="Mata R."/>
            <person name="Mathew T."/>
            <person name="Ngo R."/>
            <person name="Nguyen L."/>
            <person name="Nguyen N."/>
            <person name="Okwuonu G."/>
            <person name="Ongeri F."/>
            <person name="Pham C."/>
            <person name="Simmons D."/>
            <person name="Wilczek-Boney K."/>
            <person name="Hale W."/>
            <person name="Jakkamsetti A."/>
            <person name="Pham P."/>
            <person name="Ruth R."/>
            <person name="San Lucas F."/>
            <person name="Warren J."/>
            <person name="Zhang J."/>
            <person name="Zhao Z."/>
            <person name="Zhou C."/>
            <person name="Zhu D."/>
            <person name="Lee S."/>
            <person name="Bess C."/>
            <person name="Blankenburg K."/>
            <person name="Forbes L."/>
            <person name="Fu Q."/>
            <person name="Gubbala S."/>
            <person name="Hirani K."/>
            <person name="Jayaseelan J.C."/>
            <person name="Lara F."/>
            <person name="Munidasa M."/>
            <person name="Palculict T."/>
            <person name="Patil S."/>
            <person name="Pu L.-L."/>
            <person name="Saada N."/>
            <person name="Tang L."/>
            <person name="Weissenberger G."/>
            <person name="Zhu Y."/>
            <person name="Hemphill L."/>
            <person name="Shang Y."/>
            <person name="Youmans B."/>
            <person name="Ayvaz T."/>
            <person name="Ross M."/>
            <person name="Santibanez J."/>
            <person name="Aqrawi P."/>
            <person name="Gross S."/>
            <person name="Joshi V."/>
            <person name="Fowler G."/>
            <person name="Nazareth L."/>
            <person name="Reid J."/>
            <person name="Worley K."/>
            <person name="Petrosino J."/>
            <person name="Highlander S."/>
            <person name="Gibbs R."/>
        </authorList>
    </citation>
    <scope>NUCLEOTIDE SEQUENCE [LARGE SCALE GENOMIC DNA]</scope>
    <source>
        <strain evidence="1">ATCC 33861</strain>
    </source>
</reference>
<comment type="caution">
    <text evidence="1">The sequence shown here is derived from an EMBL/GenBank/DDBJ whole genome shotgun (WGS) entry which is preliminary data.</text>
</comment>
<dbReference type="Proteomes" id="UP000006258">
    <property type="component" value="Unassembled WGS sequence"/>
</dbReference>
<organism evidence="1 2">
    <name type="scientific">Sphingobacterium spiritivorum ATCC 33861</name>
    <dbReference type="NCBI Taxonomy" id="525373"/>
    <lineage>
        <taxon>Bacteria</taxon>
        <taxon>Pseudomonadati</taxon>
        <taxon>Bacteroidota</taxon>
        <taxon>Sphingobacteriia</taxon>
        <taxon>Sphingobacteriales</taxon>
        <taxon>Sphingobacteriaceae</taxon>
        <taxon>Sphingobacterium</taxon>
    </lineage>
</organism>
<dbReference type="GeneID" id="95430568"/>
<proteinExistence type="predicted"/>
<name>D7VTD8_SPHSI</name>
<dbReference type="HOGENOM" id="CLU_1371470_0_0_10"/>
<keyword evidence="2" id="KW-1185">Reference proteome</keyword>
<evidence type="ECO:0000313" key="2">
    <source>
        <dbReference type="Proteomes" id="UP000006258"/>
    </source>
</evidence>
<evidence type="ECO:0000313" key="1">
    <source>
        <dbReference type="EMBL" id="EFK57039.1"/>
    </source>
</evidence>
<dbReference type="AlphaFoldDB" id="D7VTD8"/>
<accession>D7VTD8</accession>
<dbReference type="OrthoDB" id="799968at2"/>